<dbReference type="AlphaFoldDB" id="A0AAE3MF01"/>
<evidence type="ECO:0000259" key="15">
    <source>
        <dbReference type="PROSITE" id="PS50113"/>
    </source>
</evidence>
<dbReference type="SMART" id="SM00387">
    <property type="entry name" value="HATPase_c"/>
    <property type="match status" value="1"/>
</dbReference>
<evidence type="ECO:0000256" key="8">
    <source>
        <dbReference type="ARBA" id="ARBA00022840"/>
    </source>
</evidence>
<keyword evidence="6" id="KW-0547">Nucleotide-binding</keyword>
<dbReference type="EC" id="2.7.13.3" evidence="3"/>
<keyword evidence="9" id="KW-0902">Two-component regulatory system</keyword>
<keyword evidence="11" id="KW-0131">Cell cycle</keyword>
<dbReference type="InterPro" id="IPR003661">
    <property type="entry name" value="HisK_dim/P_dom"/>
</dbReference>
<dbReference type="PANTHER" id="PTHR43047:SF72">
    <property type="entry name" value="OSMOSENSING HISTIDINE PROTEIN KINASE SLN1"/>
    <property type="match status" value="1"/>
</dbReference>
<dbReference type="SUPFAM" id="SSF47384">
    <property type="entry name" value="Homodimeric domain of signal transducing histidine kinase"/>
    <property type="match status" value="1"/>
</dbReference>
<dbReference type="PROSITE" id="PS50113">
    <property type="entry name" value="PAC"/>
    <property type="match status" value="1"/>
</dbReference>
<evidence type="ECO:0000256" key="10">
    <source>
        <dbReference type="ARBA" id="ARBA00023136"/>
    </source>
</evidence>
<keyword evidence="5" id="KW-0808">Transferase</keyword>
<organism evidence="16 17">
    <name type="scientific">Plebeiibacterium marinum</name>
    <dbReference type="NCBI Taxonomy" id="2992111"/>
    <lineage>
        <taxon>Bacteria</taxon>
        <taxon>Pseudomonadati</taxon>
        <taxon>Bacteroidota</taxon>
        <taxon>Bacteroidia</taxon>
        <taxon>Marinilabiliales</taxon>
        <taxon>Marinilabiliaceae</taxon>
        <taxon>Plebeiibacterium</taxon>
    </lineage>
</organism>
<dbReference type="InterPro" id="IPR004358">
    <property type="entry name" value="Sig_transdc_His_kin-like_C"/>
</dbReference>
<dbReference type="InterPro" id="IPR013655">
    <property type="entry name" value="PAS_fold_3"/>
</dbReference>
<dbReference type="PANTHER" id="PTHR43047">
    <property type="entry name" value="TWO-COMPONENT HISTIDINE PROTEIN KINASE"/>
    <property type="match status" value="1"/>
</dbReference>
<dbReference type="Gene3D" id="3.30.565.10">
    <property type="entry name" value="Histidine kinase-like ATPase, C-terminal domain"/>
    <property type="match status" value="1"/>
</dbReference>
<comment type="catalytic activity">
    <reaction evidence="1">
        <text>ATP + protein L-histidine = ADP + protein N-phospho-L-histidine.</text>
        <dbReference type="EC" id="2.7.13.3"/>
    </reaction>
</comment>
<feature type="transmembrane region" description="Helical" evidence="12">
    <location>
        <begin position="338"/>
        <end position="360"/>
    </location>
</feature>
<dbReference type="InterPro" id="IPR000700">
    <property type="entry name" value="PAS-assoc_C"/>
</dbReference>
<dbReference type="SMART" id="SM00091">
    <property type="entry name" value="PAS"/>
    <property type="match status" value="1"/>
</dbReference>
<dbReference type="InterPro" id="IPR036890">
    <property type="entry name" value="HATPase_C_sf"/>
</dbReference>
<reference evidence="16" key="1">
    <citation type="submission" date="2022-10" db="EMBL/GenBank/DDBJ databases">
        <authorList>
            <person name="Yu W.X."/>
        </authorList>
    </citation>
    <scope>NUCLEOTIDE SEQUENCE</scope>
    <source>
        <strain evidence="16">D04</strain>
    </source>
</reference>
<dbReference type="CDD" id="cd16922">
    <property type="entry name" value="HATPase_EvgS-ArcB-TorS-like"/>
    <property type="match status" value="1"/>
</dbReference>
<dbReference type="PRINTS" id="PR00344">
    <property type="entry name" value="BCTRLSENSOR"/>
</dbReference>
<evidence type="ECO:0000259" key="14">
    <source>
        <dbReference type="PROSITE" id="PS50112"/>
    </source>
</evidence>
<dbReference type="Pfam" id="PF08447">
    <property type="entry name" value="PAS_3"/>
    <property type="match status" value="1"/>
</dbReference>
<dbReference type="InterPro" id="IPR036097">
    <property type="entry name" value="HisK_dim/P_sf"/>
</dbReference>
<keyword evidence="7" id="KW-0418">Kinase</keyword>
<evidence type="ECO:0000256" key="3">
    <source>
        <dbReference type="ARBA" id="ARBA00012438"/>
    </source>
</evidence>
<dbReference type="Pfam" id="PF02518">
    <property type="entry name" value="HATPase_c"/>
    <property type="match status" value="1"/>
</dbReference>
<name>A0AAE3MF01_9BACT</name>
<evidence type="ECO:0000259" key="13">
    <source>
        <dbReference type="PROSITE" id="PS50109"/>
    </source>
</evidence>
<evidence type="ECO:0000256" key="9">
    <source>
        <dbReference type="ARBA" id="ARBA00023012"/>
    </source>
</evidence>
<evidence type="ECO:0000313" key="17">
    <source>
        <dbReference type="Proteomes" id="UP001207408"/>
    </source>
</evidence>
<keyword evidence="12" id="KW-1133">Transmembrane helix</keyword>
<dbReference type="Gene3D" id="3.30.450.20">
    <property type="entry name" value="PAS domain"/>
    <property type="match status" value="1"/>
</dbReference>
<gene>
    <name evidence="16" type="ORF">OM074_11420</name>
</gene>
<dbReference type="FunFam" id="3.30.565.10:FF:000010">
    <property type="entry name" value="Sensor histidine kinase RcsC"/>
    <property type="match status" value="1"/>
</dbReference>
<keyword evidence="10 12" id="KW-0472">Membrane</keyword>
<dbReference type="FunFam" id="1.10.287.130:FF:000038">
    <property type="entry name" value="Sensory transduction histidine kinase"/>
    <property type="match status" value="1"/>
</dbReference>
<proteinExistence type="predicted"/>
<evidence type="ECO:0000313" key="16">
    <source>
        <dbReference type="EMBL" id="MCW3806236.1"/>
    </source>
</evidence>
<dbReference type="NCBIfam" id="TIGR00229">
    <property type="entry name" value="sensory_box"/>
    <property type="match status" value="1"/>
</dbReference>
<dbReference type="PROSITE" id="PS50109">
    <property type="entry name" value="HIS_KIN"/>
    <property type="match status" value="1"/>
</dbReference>
<keyword evidence="12" id="KW-0812">Transmembrane</keyword>
<accession>A0AAE3MF01</accession>
<dbReference type="PROSITE" id="PS50112">
    <property type="entry name" value="PAS"/>
    <property type="match status" value="1"/>
</dbReference>
<dbReference type="GO" id="GO:0005524">
    <property type="term" value="F:ATP binding"/>
    <property type="evidence" value="ECO:0007669"/>
    <property type="project" value="UniProtKB-KW"/>
</dbReference>
<evidence type="ECO:0000256" key="1">
    <source>
        <dbReference type="ARBA" id="ARBA00000085"/>
    </source>
</evidence>
<evidence type="ECO:0000256" key="2">
    <source>
        <dbReference type="ARBA" id="ARBA00004370"/>
    </source>
</evidence>
<dbReference type="InterPro" id="IPR005467">
    <property type="entry name" value="His_kinase_dom"/>
</dbReference>
<dbReference type="GO" id="GO:0000155">
    <property type="term" value="F:phosphorelay sensor kinase activity"/>
    <property type="evidence" value="ECO:0007669"/>
    <property type="project" value="InterPro"/>
</dbReference>
<dbReference type="InterPro" id="IPR003594">
    <property type="entry name" value="HATPase_dom"/>
</dbReference>
<dbReference type="EMBL" id="JAPDPI010000021">
    <property type="protein sequence ID" value="MCW3806236.1"/>
    <property type="molecule type" value="Genomic_DNA"/>
</dbReference>
<evidence type="ECO:0000256" key="4">
    <source>
        <dbReference type="ARBA" id="ARBA00022553"/>
    </source>
</evidence>
<dbReference type="Gene3D" id="1.10.287.130">
    <property type="match status" value="1"/>
</dbReference>
<evidence type="ECO:0000256" key="7">
    <source>
        <dbReference type="ARBA" id="ARBA00022777"/>
    </source>
</evidence>
<dbReference type="InterPro" id="IPR000014">
    <property type="entry name" value="PAS"/>
</dbReference>
<dbReference type="Pfam" id="PF00512">
    <property type="entry name" value="HisKA"/>
    <property type="match status" value="1"/>
</dbReference>
<comment type="subcellular location">
    <subcellularLocation>
        <location evidence="2">Membrane</location>
    </subcellularLocation>
</comment>
<dbReference type="SMART" id="SM00388">
    <property type="entry name" value="HisKA"/>
    <property type="match status" value="1"/>
</dbReference>
<keyword evidence="8 16" id="KW-0067">ATP-binding</keyword>
<protein>
    <recommendedName>
        <fullName evidence="3">histidine kinase</fullName>
        <ecNumber evidence="3">2.7.13.3</ecNumber>
    </recommendedName>
</protein>
<comment type="caution">
    <text evidence="16">The sequence shown here is derived from an EMBL/GenBank/DDBJ whole genome shotgun (WGS) entry which is preliminary data.</text>
</comment>
<evidence type="ECO:0000256" key="11">
    <source>
        <dbReference type="ARBA" id="ARBA00023306"/>
    </source>
</evidence>
<sequence>MKLFYTTLLLFCCFHFSFGKEVKEILLLNSYHTGFKWTDDITQGVLDAIDEKEDYRLFVEYMDFKRFQNQGYFYELTNLYKYKYENIDLDGIICSDNYAFQYVLEKGDSIWNKSIPITACGVNNIDLIPFDTTRINVIKEDIDIKTTLQQAFILNPNTDTIIVISDQTLSGKIFLSQFFDGLNEFNPNIPFQIIDGTDYETIKTKLDELPHHENKMIILLSLYSNNHQVPIEMKHLGTQLLKDIDIPIYSFWEFLLGDFIVGGHLISSYDQGYEAAKSLLNRINNPEKKSNPLTPTQYKPTYDFNLLKKYNLNYKLLPPNTVFTNRTIPFYVKHKKKLIYYFSALALLILLNFHLISNIIKRKKIQKRLTDSERRLEMALESANEGLWDVSLNTNTVVFNRRFAKLLGYKHKKNISVNIKDWEKYVYDKDVVKIYANWKNYTKGSTPLFKTDIRIYQKDNTLKWYSVHGKITETDTNKKPVRITGVLMDISEQKEFENQLKKAKEKAEESDRLKSRFLANMSHEIRTPMNAILGFSDILQSPELNIQEKDEYLDQIKTSGENLLNIINDIVDISKIESDQLQIRNEKFNLNSTLNHVKYTAETIIKSKNKNIKFCLDYNLPELLIYSDPYRLEQVLLNLISNAIKFTQTGEVKLTVVPLKNNILLITVKDTGEGISPEDINIIFERFRQAEKTTKLNTGTGLGLAITKSLVELMGGFITVKSKLNKGSEFTISLPVLNSNNN</sequence>
<evidence type="ECO:0000256" key="12">
    <source>
        <dbReference type="SAM" id="Phobius"/>
    </source>
</evidence>
<dbReference type="GO" id="GO:0005886">
    <property type="term" value="C:plasma membrane"/>
    <property type="evidence" value="ECO:0007669"/>
    <property type="project" value="TreeGrafter"/>
</dbReference>
<dbReference type="CDD" id="cd00082">
    <property type="entry name" value="HisKA"/>
    <property type="match status" value="1"/>
</dbReference>
<dbReference type="Proteomes" id="UP001207408">
    <property type="component" value="Unassembled WGS sequence"/>
</dbReference>
<dbReference type="SUPFAM" id="SSF55785">
    <property type="entry name" value="PYP-like sensor domain (PAS domain)"/>
    <property type="match status" value="1"/>
</dbReference>
<dbReference type="InterPro" id="IPR035965">
    <property type="entry name" value="PAS-like_dom_sf"/>
</dbReference>
<keyword evidence="17" id="KW-1185">Reference proteome</keyword>
<feature type="domain" description="PAC" evidence="15">
    <location>
        <begin position="449"/>
        <end position="502"/>
    </location>
</feature>
<dbReference type="SUPFAM" id="SSF55874">
    <property type="entry name" value="ATPase domain of HSP90 chaperone/DNA topoisomerase II/histidine kinase"/>
    <property type="match status" value="1"/>
</dbReference>
<feature type="domain" description="Histidine kinase" evidence="13">
    <location>
        <begin position="520"/>
        <end position="738"/>
    </location>
</feature>
<dbReference type="GO" id="GO:0009927">
    <property type="term" value="F:histidine phosphotransfer kinase activity"/>
    <property type="evidence" value="ECO:0007669"/>
    <property type="project" value="TreeGrafter"/>
</dbReference>
<keyword evidence="4" id="KW-0597">Phosphoprotein</keyword>
<dbReference type="CDD" id="cd00130">
    <property type="entry name" value="PAS"/>
    <property type="match status" value="1"/>
</dbReference>
<evidence type="ECO:0000256" key="6">
    <source>
        <dbReference type="ARBA" id="ARBA00022741"/>
    </source>
</evidence>
<evidence type="ECO:0000256" key="5">
    <source>
        <dbReference type="ARBA" id="ARBA00022679"/>
    </source>
</evidence>
<dbReference type="RefSeq" id="WP_301199608.1">
    <property type="nucleotide sequence ID" value="NZ_JAPDPI010000021.1"/>
</dbReference>
<feature type="domain" description="PAS" evidence="14">
    <location>
        <begin position="372"/>
        <end position="409"/>
    </location>
</feature>